<proteinExistence type="predicted"/>
<name>A0ABT3CD87_9MYCO</name>
<dbReference type="SUPFAM" id="SSF54637">
    <property type="entry name" value="Thioesterase/thiol ester dehydrase-isomerase"/>
    <property type="match status" value="1"/>
</dbReference>
<gene>
    <name evidence="1" type="ORF">H7J73_15575</name>
</gene>
<sequence length="158" mass="17203">MGTSTVTYRTWQRLTGRPGGSRLFSVAAMARVPYFATVLPHVERMEPGFAQVAVPKWFFVHNHLRTVHAIASCNAAEVAMGMLMEATVPTTHRWIPKAMTVQYLATATTSLRATARVNPPDFSLLTAGVELVVPVSITDRSGAEVVHAEITTWVTPVG</sequence>
<evidence type="ECO:0000313" key="1">
    <source>
        <dbReference type="EMBL" id="MCV7227454.1"/>
    </source>
</evidence>
<dbReference type="Gene3D" id="3.10.129.10">
    <property type="entry name" value="Hotdog Thioesterase"/>
    <property type="match status" value="1"/>
</dbReference>
<dbReference type="Proteomes" id="UP001526201">
    <property type="component" value="Unassembled WGS sequence"/>
</dbReference>
<dbReference type="RefSeq" id="WP_264068387.1">
    <property type="nucleotide sequence ID" value="NZ_JACKTY010000029.1"/>
</dbReference>
<protein>
    <submittedName>
        <fullName evidence="1">DUF4442 domain-containing protein</fullName>
    </submittedName>
</protein>
<comment type="caution">
    <text evidence="1">The sequence shown here is derived from an EMBL/GenBank/DDBJ whole genome shotgun (WGS) entry which is preliminary data.</text>
</comment>
<accession>A0ABT3CD87</accession>
<organism evidence="1 2">
    <name type="scientific">Mycolicibacterium komossense</name>
    <dbReference type="NCBI Taxonomy" id="1779"/>
    <lineage>
        <taxon>Bacteria</taxon>
        <taxon>Bacillati</taxon>
        <taxon>Actinomycetota</taxon>
        <taxon>Actinomycetes</taxon>
        <taxon>Mycobacteriales</taxon>
        <taxon>Mycobacteriaceae</taxon>
        <taxon>Mycolicibacterium</taxon>
    </lineage>
</organism>
<dbReference type="InterPro" id="IPR029069">
    <property type="entry name" value="HotDog_dom_sf"/>
</dbReference>
<dbReference type="EMBL" id="JACKTY010000029">
    <property type="protein sequence ID" value="MCV7227454.1"/>
    <property type="molecule type" value="Genomic_DNA"/>
</dbReference>
<reference evidence="1 2" key="1">
    <citation type="journal article" date="2022" name="BMC Genomics">
        <title>Comparative genome analysis of mycobacteria focusing on tRNA and non-coding RNA.</title>
        <authorList>
            <person name="Behra P.R.K."/>
            <person name="Pettersson B.M.F."/>
            <person name="Ramesh M."/>
            <person name="Das S."/>
            <person name="Dasgupta S."/>
            <person name="Kirsebom L.A."/>
        </authorList>
    </citation>
    <scope>NUCLEOTIDE SEQUENCE [LARGE SCALE GENOMIC DNA]</scope>
    <source>
        <strain evidence="1 2">DSM 44078</strain>
    </source>
</reference>
<dbReference type="Pfam" id="PF14539">
    <property type="entry name" value="DUF4442"/>
    <property type="match status" value="1"/>
</dbReference>
<dbReference type="InterPro" id="IPR027961">
    <property type="entry name" value="DUF4442"/>
</dbReference>
<evidence type="ECO:0000313" key="2">
    <source>
        <dbReference type="Proteomes" id="UP001526201"/>
    </source>
</evidence>
<keyword evidence="2" id="KW-1185">Reference proteome</keyword>